<feature type="region of interest" description="Disordered" evidence="2">
    <location>
        <begin position="29"/>
        <end position="74"/>
    </location>
</feature>
<comment type="caution">
    <text evidence="3">The sequence shown here is derived from an EMBL/GenBank/DDBJ whole genome shotgun (WGS) entry which is preliminary data.</text>
</comment>
<dbReference type="EMBL" id="JARJLG010000044">
    <property type="protein sequence ID" value="KAJ7761920.1"/>
    <property type="molecule type" value="Genomic_DNA"/>
</dbReference>
<proteinExistence type="predicted"/>
<name>A0AAD7JCC9_9AGAR</name>
<keyword evidence="1" id="KW-0175">Coiled coil</keyword>
<dbReference type="Proteomes" id="UP001215280">
    <property type="component" value="Unassembled WGS sequence"/>
</dbReference>
<keyword evidence="4" id="KW-1185">Reference proteome</keyword>
<feature type="coiled-coil region" evidence="1">
    <location>
        <begin position="116"/>
        <end position="143"/>
    </location>
</feature>
<sequence length="143" mass="16002">MVINHSAASSTVSMMPHERVKALQHANNDLAPGYGAHNAAEQEAKFQEPPGQAGGDAQRAERRSAWRRSCGPRSAKTTLRAYLDQCSRAEKCRDDLCDCETVRTLRDQARLAQIEIVRYAKEHEAYKDRVAHLEQEISIAQQA</sequence>
<evidence type="ECO:0000313" key="3">
    <source>
        <dbReference type="EMBL" id="KAJ7761920.1"/>
    </source>
</evidence>
<accession>A0AAD7JCC9</accession>
<evidence type="ECO:0000256" key="1">
    <source>
        <dbReference type="SAM" id="Coils"/>
    </source>
</evidence>
<organism evidence="3 4">
    <name type="scientific">Mycena maculata</name>
    <dbReference type="NCBI Taxonomy" id="230809"/>
    <lineage>
        <taxon>Eukaryota</taxon>
        <taxon>Fungi</taxon>
        <taxon>Dikarya</taxon>
        <taxon>Basidiomycota</taxon>
        <taxon>Agaricomycotina</taxon>
        <taxon>Agaricomycetes</taxon>
        <taxon>Agaricomycetidae</taxon>
        <taxon>Agaricales</taxon>
        <taxon>Marasmiineae</taxon>
        <taxon>Mycenaceae</taxon>
        <taxon>Mycena</taxon>
    </lineage>
</organism>
<protein>
    <submittedName>
        <fullName evidence="3">Uncharacterized protein</fullName>
    </submittedName>
</protein>
<reference evidence="3" key="1">
    <citation type="submission" date="2023-03" db="EMBL/GenBank/DDBJ databases">
        <title>Massive genome expansion in bonnet fungi (Mycena s.s.) driven by repeated elements and novel gene families across ecological guilds.</title>
        <authorList>
            <consortium name="Lawrence Berkeley National Laboratory"/>
            <person name="Harder C.B."/>
            <person name="Miyauchi S."/>
            <person name="Viragh M."/>
            <person name="Kuo A."/>
            <person name="Thoen E."/>
            <person name="Andreopoulos B."/>
            <person name="Lu D."/>
            <person name="Skrede I."/>
            <person name="Drula E."/>
            <person name="Henrissat B."/>
            <person name="Morin E."/>
            <person name="Kohler A."/>
            <person name="Barry K."/>
            <person name="LaButti K."/>
            <person name="Morin E."/>
            <person name="Salamov A."/>
            <person name="Lipzen A."/>
            <person name="Mereny Z."/>
            <person name="Hegedus B."/>
            <person name="Baldrian P."/>
            <person name="Stursova M."/>
            <person name="Weitz H."/>
            <person name="Taylor A."/>
            <person name="Grigoriev I.V."/>
            <person name="Nagy L.G."/>
            <person name="Martin F."/>
            <person name="Kauserud H."/>
        </authorList>
    </citation>
    <scope>NUCLEOTIDE SEQUENCE</scope>
    <source>
        <strain evidence="3">CBHHK188m</strain>
    </source>
</reference>
<dbReference type="AlphaFoldDB" id="A0AAD7JCC9"/>
<evidence type="ECO:0000313" key="4">
    <source>
        <dbReference type="Proteomes" id="UP001215280"/>
    </source>
</evidence>
<evidence type="ECO:0000256" key="2">
    <source>
        <dbReference type="SAM" id="MobiDB-lite"/>
    </source>
</evidence>
<gene>
    <name evidence="3" type="ORF">DFH07DRAFT_413595</name>
</gene>